<reference evidence="1 2" key="1">
    <citation type="journal article" date="2021" name="Nat. Plants">
        <title>The Taxus genome provides insights into paclitaxel biosynthesis.</title>
        <authorList>
            <person name="Xiong X."/>
            <person name="Gou J."/>
            <person name="Liao Q."/>
            <person name="Li Y."/>
            <person name="Zhou Q."/>
            <person name="Bi G."/>
            <person name="Li C."/>
            <person name="Du R."/>
            <person name="Wang X."/>
            <person name="Sun T."/>
            <person name="Guo L."/>
            <person name="Liang H."/>
            <person name="Lu P."/>
            <person name="Wu Y."/>
            <person name="Zhang Z."/>
            <person name="Ro D.K."/>
            <person name="Shang Y."/>
            <person name="Huang S."/>
            <person name="Yan J."/>
        </authorList>
    </citation>
    <scope>NUCLEOTIDE SEQUENCE [LARGE SCALE GENOMIC DNA]</scope>
    <source>
        <strain evidence="1">Ta-2019</strain>
    </source>
</reference>
<dbReference type="EMBL" id="JAHRHJ020000004">
    <property type="protein sequence ID" value="KAH9318857.1"/>
    <property type="molecule type" value="Genomic_DNA"/>
</dbReference>
<comment type="caution">
    <text evidence="1">The sequence shown here is derived from an EMBL/GenBank/DDBJ whole genome shotgun (WGS) entry which is preliminary data.</text>
</comment>
<keyword evidence="2" id="KW-1185">Reference proteome</keyword>
<protein>
    <submittedName>
        <fullName evidence="1">Uncharacterized protein</fullName>
    </submittedName>
</protein>
<accession>A0AA38GC41</accession>
<feature type="non-terminal residue" evidence="1">
    <location>
        <position position="67"/>
    </location>
</feature>
<evidence type="ECO:0000313" key="2">
    <source>
        <dbReference type="Proteomes" id="UP000824469"/>
    </source>
</evidence>
<name>A0AA38GC41_TAXCH</name>
<proteinExistence type="predicted"/>
<feature type="non-terminal residue" evidence="1">
    <location>
        <position position="1"/>
    </location>
</feature>
<sequence>RISMHSMFSIPRDENKQAYRSAAVGADFDIPSDVKRKDNHPHIKVVVRPSIPDNNTNWQVFDSDEQI</sequence>
<evidence type="ECO:0000313" key="1">
    <source>
        <dbReference type="EMBL" id="KAH9318857.1"/>
    </source>
</evidence>
<dbReference type="AlphaFoldDB" id="A0AA38GC41"/>
<dbReference type="Proteomes" id="UP000824469">
    <property type="component" value="Unassembled WGS sequence"/>
</dbReference>
<gene>
    <name evidence="1" type="ORF">KI387_020626</name>
</gene>
<organism evidence="1 2">
    <name type="scientific">Taxus chinensis</name>
    <name type="common">Chinese yew</name>
    <name type="synonym">Taxus wallichiana var. chinensis</name>
    <dbReference type="NCBI Taxonomy" id="29808"/>
    <lineage>
        <taxon>Eukaryota</taxon>
        <taxon>Viridiplantae</taxon>
        <taxon>Streptophyta</taxon>
        <taxon>Embryophyta</taxon>
        <taxon>Tracheophyta</taxon>
        <taxon>Spermatophyta</taxon>
        <taxon>Pinopsida</taxon>
        <taxon>Pinidae</taxon>
        <taxon>Conifers II</taxon>
        <taxon>Cupressales</taxon>
        <taxon>Taxaceae</taxon>
        <taxon>Taxus</taxon>
    </lineage>
</organism>